<sequence length="332" mass="34885">MRKTNLDLDALRSFVAGVELGSFARAADRLGRSTSALSAQLRKLETQVDQTLFIKAGRGLALTDAGERLLDYARRMLELNDEVSMALRGDGLAGEVRIGLQADFGEHALPAVLARFGRAHPGVALRVNIARSSDLQAQVDDGRLDLALLWSVGEAAAGERRLADVPLHWIGNAMRIPVSDAAPLPVALMDAPCPLRTIAISALDGAGRPWRQVLGSASVAALWAAAAAGLALTVRTRIGLPASLRVLDADEAGLPPLPTLGLSLRGSSFETARSPACRRLAAMLIDAATEMAIRANGVLTDAASSPALSFDQDGRDEHEGATTRADESVLPA</sequence>
<protein>
    <submittedName>
        <fullName evidence="7">DNA-binding transcriptional regulator, LysR family</fullName>
    </submittedName>
</protein>
<dbReference type="FunFam" id="1.10.10.10:FF:000001">
    <property type="entry name" value="LysR family transcriptional regulator"/>
    <property type="match status" value="1"/>
</dbReference>
<dbReference type="InterPro" id="IPR036390">
    <property type="entry name" value="WH_DNA-bd_sf"/>
</dbReference>
<evidence type="ECO:0000256" key="5">
    <source>
        <dbReference type="SAM" id="MobiDB-lite"/>
    </source>
</evidence>
<evidence type="ECO:0000256" key="1">
    <source>
        <dbReference type="ARBA" id="ARBA00009437"/>
    </source>
</evidence>
<dbReference type="GO" id="GO:0003677">
    <property type="term" value="F:DNA binding"/>
    <property type="evidence" value="ECO:0007669"/>
    <property type="project" value="UniProtKB-KW"/>
</dbReference>
<dbReference type="InterPro" id="IPR036388">
    <property type="entry name" value="WH-like_DNA-bd_sf"/>
</dbReference>
<evidence type="ECO:0000256" key="2">
    <source>
        <dbReference type="ARBA" id="ARBA00023015"/>
    </source>
</evidence>
<dbReference type="Gene3D" id="1.10.10.10">
    <property type="entry name" value="Winged helix-like DNA-binding domain superfamily/Winged helix DNA-binding domain"/>
    <property type="match status" value="1"/>
</dbReference>
<dbReference type="OrthoDB" id="6555293at2"/>
<keyword evidence="3 7" id="KW-0238">DNA-binding</keyword>
<dbReference type="STRING" id="1770053.SAMN05216551_101361"/>
<dbReference type="PANTHER" id="PTHR30579:SF7">
    <property type="entry name" value="HTH-TYPE TRANSCRIPTIONAL REGULATOR LRHA-RELATED"/>
    <property type="match status" value="1"/>
</dbReference>
<feature type="compositionally biased region" description="Basic and acidic residues" evidence="5">
    <location>
        <begin position="312"/>
        <end position="332"/>
    </location>
</feature>
<keyword evidence="8" id="KW-1185">Reference proteome</keyword>
<feature type="region of interest" description="Disordered" evidence="5">
    <location>
        <begin position="308"/>
        <end position="332"/>
    </location>
</feature>
<keyword evidence="4" id="KW-0804">Transcription</keyword>
<dbReference type="Pfam" id="PF03466">
    <property type="entry name" value="LysR_substrate"/>
    <property type="match status" value="1"/>
</dbReference>
<dbReference type="AlphaFoldDB" id="A0A1H2PLD1"/>
<evidence type="ECO:0000313" key="8">
    <source>
        <dbReference type="Proteomes" id="UP000243719"/>
    </source>
</evidence>
<dbReference type="GO" id="GO:0003700">
    <property type="term" value="F:DNA-binding transcription factor activity"/>
    <property type="evidence" value="ECO:0007669"/>
    <property type="project" value="InterPro"/>
</dbReference>
<dbReference type="RefSeq" id="WP_091904492.1">
    <property type="nucleotide sequence ID" value="NZ_FNLO01000001.1"/>
</dbReference>
<dbReference type="Pfam" id="PF00126">
    <property type="entry name" value="HTH_1"/>
    <property type="match status" value="1"/>
</dbReference>
<gene>
    <name evidence="7" type="ORF">SAMN05216551_101361</name>
</gene>
<dbReference type="EMBL" id="FNLO01000001">
    <property type="protein sequence ID" value="SDV46470.1"/>
    <property type="molecule type" value="Genomic_DNA"/>
</dbReference>
<comment type="similarity">
    <text evidence="1">Belongs to the LysR transcriptional regulatory family.</text>
</comment>
<dbReference type="InterPro" id="IPR005119">
    <property type="entry name" value="LysR_subst-bd"/>
</dbReference>
<evidence type="ECO:0000259" key="6">
    <source>
        <dbReference type="PROSITE" id="PS50931"/>
    </source>
</evidence>
<dbReference type="SUPFAM" id="SSF46785">
    <property type="entry name" value="Winged helix' DNA-binding domain"/>
    <property type="match status" value="1"/>
</dbReference>
<dbReference type="PROSITE" id="PS50931">
    <property type="entry name" value="HTH_LYSR"/>
    <property type="match status" value="1"/>
</dbReference>
<evidence type="ECO:0000256" key="3">
    <source>
        <dbReference type="ARBA" id="ARBA00023125"/>
    </source>
</evidence>
<dbReference type="Gene3D" id="3.40.190.10">
    <property type="entry name" value="Periplasmic binding protein-like II"/>
    <property type="match status" value="2"/>
</dbReference>
<keyword evidence="2" id="KW-0805">Transcription regulation</keyword>
<name>A0A1H2PLD1_9BURK</name>
<evidence type="ECO:0000313" key="7">
    <source>
        <dbReference type="EMBL" id="SDV46470.1"/>
    </source>
</evidence>
<accession>A0A1H2PLD1</accession>
<proteinExistence type="inferred from homology"/>
<dbReference type="InterPro" id="IPR000847">
    <property type="entry name" value="LysR_HTH_N"/>
</dbReference>
<evidence type="ECO:0000256" key="4">
    <source>
        <dbReference type="ARBA" id="ARBA00023163"/>
    </source>
</evidence>
<feature type="domain" description="HTH lysR-type" evidence="6">
    <location>
        <begin position="6"/>
        <end position="63"/>
    </location>
</feature>
<dbReference type="SUPFAM" id="SSF53850">
    <property type="entry name" value="Periplasmic binding protein-like II"/>
    <property type="match status" value="1"/>
</dbReference>
<organism evidence="7 8">
    <name type="scientific">Chitinasiproducens palmae</name>
    <dbReference type="NCBI Taxonomy" id="1770053"/>
    <lineage>
        <taxon>Bacteria</taxon>
        <taxon>Pseudomonadati</taxon>
        <taxon>Pseudomonadota</taxon>
        <taxon>Betaproteobacteria</taxon>
        <taxon>Burkholderiales</taxon>
        <taxon>Burkholderiaceae</taxon>
        <taxon>Chitinasiproducens</taxon>
    </lineage>
</organism>
<dbReference type="Proteomes" id="UP000243719">
    <property type="component" value="Unassembled WGS sequence"/>
</dbReference>
<reference evidence="8" key="1">
    <citation type="submission" date="2016-09" db="EMBL/GenBank/DDBJ databases">
        <authorList>
            <person name="Varghese N."/>
            <person name="Submissions S."/>
        </authorList>
    </citation>
    <scope>NUCLEOTIDE SEQUENCE [LARGE SCALE GENOMIC DNA]</scope>
    <source>
        <strain evidence="8">JS23</strain>
    </source>
</reference>
<dbReference type="PANTHER" id="PTHR30579">
    <property type="entry name" value="TRANSCRIPTIONAL REGULATOR"/>
    <property type="match status" value="1"/>
</dbReference>
<dbReference type="InterPro" id="IPR050176">
    <property type="entry name" value="LTTR"/>
</dbReference>